<keyword evidence="9" id="KW-1185">Reference proteome</keyword>
<reference evidence="10" key="1">
    <citation type="submission" date="2016-06" db="UniProtKB">
        <authorList>
            <consortium name="WormBaseParasite"/>
        </authorList>
    </citation>
    <scope>IDENTIFICATION</scope>
</reference>
<dbReference type="WBParaSite" id="ECPE_0001422001-mRNA-1">
    <property type="protein sequence ID" value="ECPE_0001422001-mRNA-1"/>
    <property type="gene ID" value="ECPE_0001422001"/>
</dbReference>
<evidence type="ECO:0000313" key="10">
    <source>
        <dbReference type="WBParaSite" id="ECPE_0001422001-mRNA-1"/>
    </source>
</evidence>
<dbReference type="AlphaFoldDB" id="A0A183B4P5"/>
<dbReference type="PROSITE" id="PS50259">
    <property type="entry name" value="G_PROTEIN_RECEP_F3_4"/>
    <property type="match status" value="1"/>
</dbReference>
<evidence type="ECO:0000256" key="6">
    <source>
        <dbReference type="SAM" id="Phobius"/>
    </source>
</evidence>
<evidence type="ECO:0000256" key="5">
    <source>
        <dbReference type="ARBA" id="ARBA00023180"/>
    </source>
</evidence>
<keyword evidence="4 6" id="KW-0472">Membrane</keyword>
<dbReference type="InterPro" id="IPR038550">
    <property type="entry name" value="GPCR_3_9-Cys_sf"/>
</dbReference>
<feature type="transmembrane region" description="Helical" evidence="6">
    <location>
        <begin position="237"/>
        <end position="257"/>
    </location>
</feature>
<dbReference type="InterPro" id="IPR017978">
    <property type="entry name" value="GPCR_3_C"/>
</dbReference>
<dbReference type="InterPro" id="IPR028082">
    <property type="entry name" value="Peripla_BP_I"/>
</dbReference>
<protein>
    <submittedName>
        <fullName evidence="10">G_PROTEIN_RECEP_F3_4 domain-containing protein</fullName>
    </submittedName>
</protein>
<feature type="domain" description="G-protein coupled receptors family 3 profile" evidence="7">
    <location>
        <begin position="199"/>
        <end position="297"/>
    </location>
</feature>
<keyword evidence="2 6" id="KW-0812">Transmembrane</keyword>
<dbReference type="Pfam" id="PF00003">
    <property type="entry name" value="7tm_3"/>
    <property type="match status" value="1"/>
</dbReference>
<dbReference type="EMBL" id="UZAN01056890">
    <property type="protein sequence ID" value="VDP91452.1"/>
    <property type="molecule type" value="Genomic_DNA"/>
</dbReference>
<name>A0A183B4P5_9TREM</name>
<evidence type="ECO:0000256" key="2">
    <source>
        <dbReference type="ARBA" id="ARBA00022692"/>
    </source>
</evidence>
<evidence type="ECO:0000259" key="7">
    <source>
        <dbReference type="PROSITE" id="PS50259"/>
    </source>
</evidence>
<dbReference type="OrthoDB" id="425344at2759"/>
<keyword evidence="5" id="KW-0325">Glycoprotein</keyword>
<dbReference type="InterPro" id="IPR050726">
    <property type="entry name" value="mGluR"/>
</dbReference>
<sequence>MHASDALYYVQNTANSLYAVAEALKRCSKQNCSLISKSTPENGTMNDLLYYLKNFQYMGFGNGTFDFFKGIDGYPRYTIISYSTKYLRWEILAQYDGTLTSHVLNRTRAKHPYSHCSEPCGLGQARRPDRKNKCCWSCLNCTSDQIVTSLASGNYPDVDKDAFPPITMCRFCDPGKRPNQNKTICSDLPLIYMNIENGFAITVVVLCILALMITTLTCLIYTIHWNTPVVRASGRETTTVLLLAIFLSYIFPIVFIWDKPRLPICVVAVIAPGLCSAISYAAIYARITRIDRLFRVS</sequence>
<evidence type="ECO:0000256" key="4">
    <source>
        <dbReference type="ARBA" id="ARBA00023136"/>
    </source>
</evidence>
<gene>
    <name evidence="8" type="ORF">ECPE_LOCUS14180</name>
</gene>
<dbReference type="Gene3D" id="2.10.50.30">
    <property type="entry name" value="GPCR, family 3, nine cysteines domain"/>
    <property type="match status" value="1"/>
</dbReference>
<proteinExistence type="predicted"/>
<accession>A0A183B4P5</accession>
<dbReference type="Gene3D" id="3.40.50.2300">
    <property type="match status" value="1"/>
</dbReference>
<evidence type="ECO:0000313" key="8">
    <source>
        <dbReference type="EMBL" id="VDP91452.1"/>
    </source>
</evidence>
<keyword evidence="3 6" id="KW-1133">Transmembrane helix</keyword>
<reference evidence="8 9" key="2">
    <citation type="submission" date="2018-11" db="EMBL/GenBank/DDBJ databases">
        <authorList>
            <consortium name="Pathogen Informatics"/>
        </authorList>
    </citation>
    <scope>NUCLEOTIDE SEQUENCE [LARGE SCALE GENOMIC DNA]</scope>
    <source>
        <strain evidence="8 9">Egypt</strain>
    </source>
</reference>
<dbReference type="GO" id="GO:0016020">
    <property type="term" value="C:membrane"/>
    <property type="evidence" value="ECO:0007669"/>
    <property type="project" value="UniProtKB-SubCell"/>
</dbReference>
<dbReference type="SUPFAM" id="SSF53822">
    <property type="entry name" value="Periplasmic binding protein-like I"/>
    <property type="match status" value="1"/>
</dbReference>
<evidence type="ECO:0000256" key="3">
    <source>
        <dbReference type="ARBA" id="ARBA00022989"/>
    </source>
</evidence>
<comment type="subcellular location">
    <subcellularLocation>
        <location evidence="1">Membrane</location>
        <topology evidence="1">Multi-pass membrane protein</topology>
    </subcellularLocation>
</comment>
<feature type="transmembrane region" description="Helical" evidence="6">
    <location>
        <begin position="199"/>
        <end position="225"/>
    </location>
</feature>
<feature type="transmembrane region" description="Helical" evidence="6">
    <location>
        <begin position="263"/>
        <end position="285"/>
    </location>
</feature>
<dbReference type="Proteomes" id="UP000272942">
    <property type="component" value="Unassembled WGS sequence"/>
</dbReference>
<organism evidence="10">
    <name type="scientific">Echinostoma caproni</name>
    <dbReference type="NCBI Taxonomy" id="27848"/>
    <lineage>
        <taxon>Eukaryota</taxon>
        <taxon>Metazoa</taxon>
        <taxon>Spiralia</taxon>
        <taxon>Lophotrochozoa</taxon>
        <taxon>Platyhelminthes</taxon>
        <taxon>Trematoda</taxon>
        <taxon>Digenea</taxon>
        <taxon>Plagiorchiida</taxon>
        <taxon>Echinostomata</taxon>
        <taxon>Echinostomatoidea</taxon>
        <taxon>Echinostomatidae</taxon>
        <taxon>Echinostoma</taxon>
    </lineage>
</organism>
<evidence type="ECO:0000256" key="1">
    <source>
        <dbReference type="ARBA" id="ARBA00004141"/>
    </source>
</evidence>
<dbReference type="PANTHER" id="PTHR24060">
    <property type="entry name" value="METABOTROPIC GLUTAMATE RECEPTOR"/>
    <property type="match status" value="1"/>
</dbReference>
<evidence type="ECO:0000313" key="9">
    <source>
        <dbReference type="Proteomes" id="UP000272942"/>
    </source>
</evidence>
<dbReference type="GO" id="GO:0004930">
    <property type="term" value="F:G protein-coupled receptor activity"/>
    <property type="evidence" value="ECO:0007669"/>
    <property type="project" value="InterPro"/>
</dbReference>